<dbReference type="AlphaFoldDB" id="A0A915KBU1"/>
<reference evidence="3" key="1">
    <citation type="submission" date="2022-11" db="UniProtKB">
        <authorList>
            <consortium name="WormBaseParasite"/>
        </authorList>
    </citation>
    <scope>IDENTIFICATION</scope>
</reference>
<protein>
    <submittedName>
        <fullName evidence="3">MHD1 domain-containing protein</fullName>
    </submittedName>
</protein>
<sequence length="91" mass="10715">MADAVNKQMLNFDLNDKSDQTFDENLVPVLELYSALAEFQSYKQHFNPEERQKLSSTDYSNWFEGAVVKWLSMVKDKAFQRVEMACQVDRR</sequence>
<dbReference type="Gene3D" id="1.10.357.50">
    <property type="match status" value="1"/>
</dbReference>
<dbReference type="WBParaSite" id="nRc.2.0.1.t36177-RA">
    <property type="protein sequence ID" value="nRc.2.0.1.t36177-RA"/>
    <property type="gene ID" value="nRc.2.0.1.g36177"/>
</dbReference>
<organism evidence="2 3">
    <name type="scientific">Romanomermis culicivorax</name>
    <name type="common">Nematode worm</name>
    <dbReference type="NCBI Taxonomy" id="13658"/>
    <lineage>
        <taxon>Eukaryota</taxon>
        <taxon>Metazoa</taxon>
        <taxon>Ecdysozoa</taxon>
        <taxon>Nematoda</taxon>
        <taxon>Enoplea</taxon>
        <taxon>Dorylaimia</taxon>
        <taxon>Mermithida</taxon>
        <taxon>Mermithoidea</taxon>
        <taxon>Mermithidae</taxon>
        <taxon>Romanomermis</taxon>
    </lineage>
</organism>
<dbReference type="InterPro" id="IPR014770">
    <property type="entry name" value="Munc13_1"/>
</dbReference>
<evidence type="ECO:0000313" key="3">
    <source>
        <dbReference type="WBParaSite" id="nRc.2.0.1.t36177-RA"/>
    </source>
</evidence>
<dbReference type="PROSITE" id="PS51258">
    <property type="entry name" value="MHD1"/>
    <property type="match status" value="1"/>
</dbReference>
<evidence type="ECO:0000313" key="2">
    <source>
        <dbReference type="Proteomes" id="UP000887565"/>
    </source>
</evidence>
<proteinExistence type="predicted"/>
<accession>A0A915KBU1</accession>
<name>A0A915KBU1_ROMCU</name>
<keyword evidence="2" id="KW-1185">Reference proteome</keyword>
<dbReference type="Proteomes" id="UP000887565">
    <property type="component" value="Unplaced"/>
</dbReference>
<feature type="domain" description="MHD1" evidence="1">
    <location>
        <begin position="30"/>
        <end position="91"/>
    </location>
</feature>
<evidence type="ECO:0000259" key="1">
    <source>
        <dbReference type="PROSITE" id="PS51258"/>
    </source>
</evidence>